<dbReference type="Gene3D" id="1.10.287.770">
    <property type="entry name" value="YojJ-like"/>
    <property type="match status" value="1"/>
</dbReference>
<dbReference type="Pfam" id="PF00858">
    <property type="entry name" value="ASC"/>
    <property type="match status" value="1"/>
</dbReference>
<dbReference type="Gene3D" id="1.10.287.820">
    <property type="entry name" value="Acid-sensing ion channel domain"/>
    <property type="match status" value="1"/>
</dbReference>
<name>A0AAN8K4Z2_PATCE</name>
<feature type="transmembrane region" description="Helical" evidence="12">
    <location>
        <begin position="325"/>
        <end position="345"/>
    </location>
</feature>
<dbReference type="AlphaFoldDB" id="A0AAN8K4Z2"/>
<keyword evidence="9 11" id="KW-0739">Sodium transport</keyword>
<evidence type="ECO:0000256" key="2">
    <source>
        <dbReference type="ARBA" id="ARBA00022448"/>
    </source>
</evidence>
<dbReference type="GO" id="GO:0015280">
    <property type="term" value="F:ligand-gated sodium channel activity"/>
    <property type="evidence" value="ECO:0007669"/>
    <property type="project" value="TreeGrafter"/>
</dbReference>
<evidence type="ECO:0000313" key="14">
    <source>
        <dbReference type="Proteomes" id="UP001347796"/>
    </source>
</evidence>
<keyword evidence="7 11" id="KW-0406">Ion transport</keyword>
<keyword evidence="6" id="KW-0915">Sodium</keyword>
<evidence type="ECO:0000256" key="3">
    <source>
        <dbReference type="ARBA" id="ARBA00022461"/>
    </source>
</evidence>
<proteinExistence type="inferred from homology"/>
<protein>
    <submittedName>
        <fullName evidence="13">Uncharacterized protein</fullName>
    </submittedName>
</protein>
<evidence type="ECO:0000256" key="11">
    <source>
        <dbReference type="RuleBase" id="RU000679"/>
    </source>
</evidence>
<dbReference type="GO" id="GO:0005886">
    <property type="term" value="C:plasma membrane"/>
    <property type="evidence" value="ECO:0007669"/>
    <property type="project" value="TreeGrafter"/>
</dbReference>
<dbReference type="PANTHER" id="PTHR11690">
    <property type="entry name" value="AMILORIDE-SENSITIVE SODIUM CHANNEL-RELATED"/>
    <property type="match status" value="1"/>
</dbReference>
<comment type="similarity">
    <text evidence="11">Belongs to the amiloride-sensitive sodium channel (TC 1.A.6) family.</text>
</comment>
<evidence type="ECO:0000256" key="9">
    <source>
        <dbReference type="ARBA" id="ARBA00023201"/>
    </source>
</evidence>
<evidence type="ECO:0000256" key="4">
    <source>
        <dbReference type="ARBA" id="ARBA00022692"/>
    </source>
</evidence>
<reference evidence="13 14" key="1">
    <citation type="submission" date="2024-01" db="EMBL/GenBank/DDBJ databases">
        <title>The genome of the rayed Mediterranean limpet Patella caerulea (Linnaeus, 1758).</title>
        <authorList>
            <person name="Anh-Thu Weber A."/>
            <person name="Halstead-Nussloch G."/>
        </authorList>
    </citation>
    <scope>NUCLEOTIDE SEQUENCE [LARGE SCALE GENOMIC DNA]</scope>
    <source>
        <strain evidence="13">AATW-2023a</strain>
        <tissue evidence="13">Whole specimen</tissue>
    </source>
</reference>
<comment type="subcellular location">
    <subcellularLocation>
        <location evidence="1">Membrane</location>
        <topology evidence="1">Multi-pass membrane protein</topology>
    </subcellularLocation>
</comment>
<evidence type="ECO:0000256" key="8">
    <source>
        <dbReference type="ARBA" id="ARBA00023136"/>
    </source>
</evidence>
<keyword evidence="14" id="KW-1185">Reference proteome</keyword>
<dbReference type="Proteomes" id="UP001347796">
    <property type="component" value="Unassembled WGS sequence"/>
</dbReference>
<evidence type="ECO:0000256" key="5">
    <source>
        <dbReference type="ARBA" id="ARBA00022989"/>
    </source>
</evidence>
<sequence>MNTSSDLYDFLYGQNTLSLINASYFSDPKWNSIVVTPGDLESVLFNISDMLLLVTHGLEYFANPSRNFQTNYKWPMLACFTYNGQWETKDVNRRMSTVDDQLIMYIDINQDQYAFESLTAGMHLCIHPPDEPFDVRTPCSVLSPGHAYEVSLNVHHYTYLPHPYNSYQSSDCITTSDSSFRKNLKYFHRYSYRGCQLECLTDMVLEKCGCITEYEVQNASDKFCTVTQRQDCVAPFVRKFYFETSYSGNITELCDCPRPCSNVVYGQDLSASFFPAESLIDYLKAGNFASSLEDARSNLMRIIIKFDSLMVTHISHVPEMTLDEVVSSMGGFMGFFLGASVLTVLEVFDVIMRTMAAVIASYFKVEIVNNKTKPKLNENIVKDGMPSVA</sequence>
<evidence type="ECO:0000256" key="10">
    <source>
        <dbReference type="ARBA" id="ARBA00023303"/>
    </source>
</evidence>
<keyword evidence="3 11" id="KW-0894">Sodium channel</keyword>
<keyword evidence="10 11" id="KW-0407">Ion channel</keyword>
<gene>
    <name evidence="13" type="ORF">SNE40_000337</name>
</gene>
<evidence type="ECO:0000256" key="6">
    <source>
        <dbReference type="ARBA" id="ARBA00023053"/>
    </source>
</evidence>
<dbReference type="PRINTS" id="PR01078">
    <property type="entry name" value="AMINACHANNEL"/>
</dbReference>
<dbReference type="EMBL" id="JAZGQO010000001">
    <property type="protein sequence ID" value="KAK6194776.1"/>
    <property type="molecule type" value="Genomic_DNA"/>
</dbReference>
<comment type="caution">
    <text evidence="13">The sequence shown here is derived from an EMBL/GenBank/DDBJ whole genome shotgun (WGS) entry which is preliminary data.</text>
</comment>
<keyword evidence="8 12" id="KW-0472">Membrane</keyword>
<evidence type="ECO:0000256" key="12">
    <source>
        <dbReference type="SAM" id="Phobius"/>
    </source>
</evidence>
<keyword evidence="4 11" id="KW-0812">Transmembrane</keyword>
<keyword evidence="5 12" id="KW-1133">Transmembrane helix</keyword>
<evidence type="ECO:0000313" key="13">
    <source>
        <dbReference type="EMBL" id="KAK6194776.1"/>
    </source>
</evidence>
<evidence type="ECO:0000256" key="1">
    <source>
        <dbReference type="ARBA" id="ARBA00004141"/>
    </source>
</evidence>
<keyword evidence="2 11" id="KW-0813">Transport</keyword>
<accession>A0AAN8K4Z2</accession>
<organism evidence="13 14">
    <name type="scientific">Patella caerulea</name>
    <name type="common">Rayed Mediterranean limpet</name>
    <dbReference type="NCBI Taxonomy" id="87958"/>
    <lineage>
        <taxon>Eukaryota</taxon>
        <taxon>Metazoa</taxon>
        <taxon>Spiralia</taxon>
        <taxon>Lophotrochozoa</taxon>
        <taxon>Mollusca</taxon>
        <taxon>Gastropoda</taxon>
        <taxon>Patellogastropoda</taxon>
        <taxon>Patelloidea</taxon>
        <taxon>Patellidae</taxon>
        <taxon>Patella</taxon>
    </lineage>
</organism>
<dbReference type="InterPro" id="IPR001873">
    <property type="entry name" value="ENaC"/>
</dbReference>
<evidence type="ECO:0000256" key="7">
    <source>
        <dbReference type="ARBA" id="ARBA00023065"/>
    </source>
</evidence>